<comment type="caution">
    <text evidence="2">The sequence shown here is derived from an EMBL/GenBank/DDBJ whole genome shotgun (WGS) entry which is preliminary data.</text>
</comment>
<protein>
    <recommendedName>
        <fullName evidence="1">Thioesterase domain-containing protein</fullName>
    </recommendedName>
</protein>
<dbReference type="CDD" id="cd03440">
    <property type="entry name" value="hot_dog"/>
    <property type="match status" value="1"/>
</dbReference>
<name>A0A9P5PMB4_9AGAR</name>
<dbReference type="Gene3D" id="3.10.129.10">
    <property type="entry name" value="Hotdog Thioesterase"/>
    <property type="match status" value="1"/>
</dbReference>
<feature type="domain" description="Thioesterase" evidence="1">
    <location>
        <begin position="49"/>
        <end position="95"/>
    </location>
</feature>
<reference evidence="2" key="1">
    <citation type="submission" date="2020-11" db="EMBL/GenBank/DDBJ databases">
        <authorList>
            <consortium name="DOE Joint Genome Institute"/>
            <person name="Ahrendt S."/>
            <person name="Riley R."/>
            <person name="Andreopoulos W."/>
            <person name="Labutti K."/>
            <person name="Pangilinan J."/>
            <person name="Ruiz-Duenas F.J."/>
            <person name="Barrasa J.M."/>
            <person name="Sanchez-Garcia M."/>
            <person name="Camarero S."/>
            <person name="Miyauchi S."/>
            <person name="Serrano A."/>
            <person name="Linde D."/>
            <person name="Babiker R."/>
            <person name="Drula E."/>
            <person name="Ayuso-Fernandez I."/>
            <person name="Pacheco R."/>
            <person name="Padilla G."/>
            <person name="Ferreira P."/>
            <person name="Barriuso J."/>
            <person name="Kellner H."/>
            <person name="Castanera R."/>
            <person name="Alfaro M."/>
            <person name="Ramirez L."/>
            <person name="Pisabarro A.G."/>
            <person name="Kuo A."/>
            <person name="Tritt A."/>
            <person name="Lipzen A."/>
            <person name="He G."/>
            <person name="Yan M."/>
            <person name="Ng V."/>
            <person name="Cullen D."/>
            <person name="Martin F."/>
            <person name="Rosso M.-N."/>
            <person name="Henrissat B."/>
            <person name="Hibbett D."/>
            <person name="Martinez A.T."/>
            <person name="Grigoriev I.V."/>
        </authorList>
    </citation>
    <scope>NUCLEOTIDE SEQUENCE</scope>
    <source>
        <strain evidence="2">AH 40177</strain>
    </source>
</reference>
<dbReference type="OrthoDB" id="2831072at2759"/>
<proteinExistence type="predicted"/>
<dbReference type="EMBL" id="JADNRY010000097">
    <property type="protein sequence ID" value="KAF9065859.1"/>
    <property type="molecule type" value="Genomic_DNA"/>
</dbReference>
<dbReference type="InterPro" id="IPR006683">
    <property type="entry name" value="Thioestr_dom"/>
</dbReference>
<evidence type="ECO:0000313" key="3">
    <source>
        <dbReference type="Proteomes" id="UP000772434"/>
    </source>
</evidence>
<sequence>MRQKWFLLVSLDNTKLSNTLLTSQLLSRSLRDDRQYLENEQGHVLDATQEMTVSQTINIDFHSPAAFGDPIRIVSRSITAGGRFASGKTEICRNETHCSLVEYGKQLYNAQRYISTGLVNPMRIRWRFRRVSVGNRTHD</sequence>
<dbReference type="Pfam" id="PF03061">
    <property type="entry name" value="4HBT"/>
    <property type="match status" value="1"/>
</dbReference>
<keyword evidence="3" id="KW-1185">Reference proteome</keyword>
<dbReference type="SUPFAM" id="SSF54637">
    <property type="entry name" value="Thioesterase/thiol ester dehydrase-isomerase"/>
    <property type="match status" value="1"/>
</dbReference>
<dbReference type="InterPro" id="IPR029069">
    <property type="entry name" value="HotDog_dom_sf"/>
</dbReference>
<evidence type="ECO:0000259" key="1">
    <source>
        <dbReference type="Pfam" id="PF03061"/>
    </source>
</evidence>
<evidence type="ECO:0000313" key="2">
    <source>
        <dbReference type="EMBL" id="KAF9065859.1"/>
    </source>
</evidence>
<dbReference type="AlphaFoldDB" id="A0A9P5PMB4"/>
<dbReference type="Proteomes" id="UP000772434">
    <property type="component" value="Unassembled WGS sequence"/>
</dbReference>
<gene>
    <name evidence="2" type="ORF">BDP27DRAFT_1331488</name>
</gene>
<accession>A0A9P5PMB4</accession>
<organism evidence="2 3">
    <name type="scientific">Rhodocollybia butyracea</name>
    <dbReference type="NCBI Taxonomy" id="206335"/>
    <lineage>
        <taxon>Eukaryota</taxon>
        <taxon>Fungi</taxon>
        <taxon>Dikarya</taxon>
        <taxon>Basidiomycota</taxon>
        <taxon>Agaricomycotina</taxon>
        <taxon>Agaricomycetes</taxon>
        <taxon>Agaricomycetidae</taxon>
        <taxon>Agaricales</taxon>
        <taxon>Marasmiineae</taxon>
        <taxon>Omphalotaceae</taxon>
        <taxon>Rhodocollybia</taxon>
    </lineage>
</organism>